<evidence type="ECO:0000313" key="3">
    <source>
        <dbReference type="Proteomes" id="UP000005824"/>
    </source>
</evidence>
<protein>
    <submittedName>
        <fullName evidence="2">Uncharacterized protein</fullName>
    </submittedName>
</protein>
<name>B4D8V1_9BACT</name>
<proteinExistence type="predicted"/>
<evidence type="ECO:0000256" key="1">
    <source>
        <dbReference type="SAM" id="MobiDB-lite"/>
    </source>
</evidence>
<keyword evidence="3" id="KW-1185">Reference proteome</keyword>
<dbReference type="Gene3D" id="3.90.1720.10">
    <property type="entry name" value="endopeptidase domain like (from Nostoc punctiforme)"/>
    <property type="match status" value="1"/>
</dbReference>
<dbReference type="RefSeq" id="WP_006982662.1">
    <property type="nucleotide sequence ID" value="NZ_ABVL01000023.1"/>
</dbReference>
<sequence>MNTPVRAGSSRLTALRFFVPLWIALCGIVPLRAQTLTRTEALQVAENYIHHQWQSSEKNLRHGPDSRGVQINTPDRPGGHGSPDEACWEVDATNSGVAYKWGGFDTPESFDKGVRAGKAAGDVYTSDKRRLGGNAVSGDAVGIDCSGFVSRCWKLPHKYDTSTLAEICQKLRAPEQLQPADIMNTEGGHVILFVKWLDATKTRALFYEAAPFSKTLSSERDISALVAAGYTPMRYRKIRD</sequence>
<reference evidence="2 3" key="1">
    <citation type="journal article" date="2011" name="J. Bacteriol.">
        <title>Genome sequence of Chthoniobacter flavus Ellin428, an aerobic heterotrophic soil bacterium.</title>
        <authorList>
            <person name="Kant R."/>
            <person name="van Passel M.W."/>
            <person name="Palva A."/>
            <person name="Lucas S."/>
            <person name="Lapidus A."/>
            <person name="Glavina Del Rio T."/>
            <person name="Dalin E."/>
            <person name="Tice H."/>
            <person name="Bruce D."/>
            <person name="Goodwin L."/>
            <person name="Pitluck S."/>
            <person name="Larimer F.W."/>
            <person name="Land M.L."/>
            <person name="Hauser L."/>
            <person name="Sangwan P."/>
            <person name="de Vos W.M."/>
            <person name="Janssen P.H."/>
            <person name="Smidt H."/>
        </authorList>
    </citation>
    <scope>NUCLEOTIDE SEQUENCE [LARGE SCALE GENOMIC DNA]</scope>
    <source>
        <strain evidence="2 3">Ellin428</strain>
    </source>
</reference>
<comment type="caution">
    <text evidence="2">The sequence shown here is derived from an EMBL/GenBank/DDBJ whole genome shotgun (WGS) entry which is preliminary data.</text>
</comment>
<dbReference type="InParanoid" id="B4D8V1"/>
<dbReference type="STRING" id="497964.CfE428DRAFT_5341"/>
<organism evidence="2 3">
    <name type="scientific">Chthoniobacter flavus Ellin428</name>
    <dbReference type="NCBI Taxonomy" id="497964"/>
    <lineage>
        <taxon>Bacteria</taxon>
        <taxon>Pseudomonadati</taxon>
        <taxon>Verrucomicrobiota</taxon>
        <taxon>Spartobacteria</taxon>
        <taxon>Chthoniobacterales</taxon>
        <taxon>Chthoniobacteraceae</taxon>
        <taxon>Chthoniobacter</taxon>
    </lineage>
</organism>
<dbReference type="AlphaFoldDB" id="B4D8V1"/>
<dbReference type="EMBL" id="ABVL01000023">
    <property type="protein sequence ID" value="EDY17159.1"/>
    <property type="molecule type" value="Genomic_DNA"/>
</dbReference>
<gene>
    <name evidence="2" type="ORF">CfE428DRAFT_5341</name>
</gene>
<dbReference type="eggNOG" id="COG0791">
    <property type="taxonomic scope" value="Bacteria"/>
</dbReference>
<feature type="region of interest" description="Disordered" evidence="1">
    <location>
        <begin position="54"/>
        <end position="85"/>
    </location>
</feature>
<accession>B4D8V1</accession>
<evidence type="ECO:0000313" key="2">
    <source>
        <dbReference type="EMBL" id="EDY17159.1"/>
    </source>
</evidence>
<dbReference type="Proteomes" id="UP000005824">
    <property type="component" value="Unassembled WGS sequence"/>
</dbReference>